<evidence type="ECO:0000256" key="4">
    <source>
        <dbReference type="ARBA" id="ARBA00022989"/>
    </source>
</evidence>
<dbReference type="GO" id="GO:0005886">
    <property type="term" value="C:plasma membrane"/>
    <property type="evidence" value="ECO:0007669"/>
    <property type="project" value="UniProtKB-SubCell"/>
</dbReference>
<feature type="transmembrane region" description="Helical" evidence="6">
    <location>
        <begin position="411"/>
        <end position="431"/>
    </location>
</feature>
<dbReference type="Proteomes" id="UP000072618">
    <property type="component" value="Unassembled WGS sequence"/>
</dbReference>
<feature type="transmembrane region" description="Helical" evidence="6">
    <location>
        <begin position="255"/>
        <end position="279"/>
    </location>
</feature>
<feature type="transmembrane region" description="Helical" evidence="6">
    <location>
        <begin position="20"/>
        <end position="39"/>
    </location>
</feature>
<accession>A0A0Z8D2C0</accession>
<dbReference type="EMBL" id="FIGJ01000002">
    <property type="protein sequence ID" value="CYU35814.1"/>
    <property type="molecule type" value="Genomic_DNA"/>
</dbReference>
<feature type="transmembrane region" description="Helical" evidence="6">
    <location>
        <begin position="59"/>
        <end position="82"/>
    </location>
</feature>
<keyword evidence="3 6" id="KW-0812">Transmembrane</keyword>
<keyword evidence="5 6" id="KW-0472">Membrane</keyword>
<feature type="transmembrane region" description="Helical" evidence="6">
    <location>
        <begin position="188"/>
        <end position="209"/>
    </location>
</feature>
<protein>
    <submittedName>
        <fullName evidence="7">Lantibiotic efflux protein</fullName>
    </submittedName>
</protein>
<dbReference type="InterPro" id="IPR011701">
    <property type="entry name" value="MFS"/>
</dbReference>
<gene>
    <name evidence="7" type="ORF">ERS132394_00299</name>
</gene>
<evidence type="ECO:0000256" key="6">
    <source>
        <dbReference type="SAM" id="Phobius"/>
    </source>
</evidence>
<dbReference type="InterPro" id="IPR036259">
    <property type="entry name" value="MFS_trans_sf"/>
</dbReference>
<evidence type="ECO:0000313" key="7">
    <source>
        <dbReference type="EMBL" id="CYU35814.1"/>
    </source>
</evidence>
<evidence type="ECO:0000256" key="2">
    <source>
        <dbReference type="ARBA" id="ARBA00022475"/>
    </source>
</evidence>
<name>A0A0Z8D2C0_STRSU</name>
<reference evidence="7 8" key="1">
    <citation type="submission" date="2016-02" db="EMBL/GenBank/DDBJ databases">
        <authorList>
            <consortium name="Pathogen Informatics"/>
        </authorList>
    </citation>
    <scope>NUCLEOTIDE SEQUENCE [LARGE SCALE GENOMIC DNA]</scope>
    <source>
        <strain evidence="7 8">LSS32</strain>
    </source>
</reference>
<evidence type="ECO:0000256" key="3">
    <source>
        <dbReference type="ARBA" id="ARBA00022692"/>
    </source>
</evidence>
<sequence length="444" mass="49002">MKSRNILEIVQKKGIIMKKILKNATYLWVLTADMLSNFGDVVYYLALMNYVLLVPNSRLALAIVTFSEIFPSFMGLFTGYLADKTVNKISTIKLTLLFRVLLYLILGFCMGFEPALWIVVVAATFNVFADFAGFYENGLYTPLGLRVAPKEEREQYSAFRQTVTSLLNIAFQALSALLVGLLSYQKLAFLNAGTFLASLLIMQLLTPAFRKLLTEQPLKIAEQPSQTEQKTKGPGILASFKQAIVELRKIPEFRLVLITSPLINACGAILYPILVLLISEDPGLVFLNVETTLALTILIFFVGNILGSTLVFTLFKKTSMVMLEVAATFSLLGVFVGMLLHQLPVIFFFLTTMGISSGASGPKFNAKFVNSMPEEQLATIGGAVSTYFMLGQAFTRLLVSGLVLVLAVDQISGLFLTATGFLVLYVLYWLARNQKASQNQSVID</sequence>
<feature type="transmembrane region" description="Helical" evidence="6">
    <location>
        <begin position="291"/>
        <end position="314"/>
    </location>
</feature>
<keyword evidence="4 6" id="KW-1133">Transmembrane helix</keyword>
<dbReference type="Pfam" id="PF07690">
    <property type="entry name" value="MFS_1"/>
    <property type="match status" value="1"/>
</dbReference>
<dbReference type="AlphaFoldDB" id="A0A0Z8D2C0"/>
<dbReference type="GO" id="GO:0022857">
    <property type="term" value="F:transmembrane transporter activity"/>
    <property type="evidence" value="ECO:0007669"/>
    <property type="project" value="InterPro"/>
</dbReference>
<dbReference type="PANTHER" id="PTHR23513:SF6">
    <property type="entry name" value="MAJOR FACILITATOR SUPERFAMILY ASSOCIATED DOMAIN-CONTAINING PROTEIN"/>
    <property type="match status" value="1"/>
</dbReference>
<evidence type="ECO:0000313" key="8">
    <source>
        <dbReference type="Proteomes" id="UP000072618"/>
    </source>
</evidence>
<keyword evidence="2" id="KW-1003">Cell membrane</keyword>
<proteinExistence type="predicted"/>
<evidence type="ECO:0000256" key="5">
    <source>
        <dbReference type="ARBA" id="ARBA00023136"/>
    </source>
</evidence>
<comment type="subcellular location">
    <subcellularLocation>
        <location evidence="1">Cell membrane</location>
        <topology evidence="1">Multi-pass membrane protein</topology>
    </subcellularLocation>
</comment>
<dbReference type="SUPFAM" id="SSF103473">
    <property type="entry name" value="MFS general substrate transporter"/>
    <property type="match status" value="1"/>
</dbReference>
<feature type="transmembrane region" description="Helical" evidence="6">
    <location>
        <begin position="321"/>
        <end position="340"/>
    </location>
</feature>
<evidence type="ECO:0000256" key="1">
    <source>
        <dbReference type="ARBA" id="ARBA00004651"/>
    </source>
</evidence>
<dbReference type="PANTHER" id="PTHR23513">
    <property type="entry name" value="INTEGRAL MEMBRANE EFFLUX PROTEIN-RELATED"/>
    <property type="match status" value="1"/>
</dbReference>
<organism evidence="7 8">
    <name type="scientific">Streptococcus suis</name>
    <dbReference type="NCBI Taxonomy" id="1307"/>
    <lineage>
        <taxon>Bacteria</taxon>
        <taxon>Bacillati</taxon>
        <taxon>Bacillota</taxon>
        <taxon>Bacilli</taxon>
        <taxon>Lactobacillales</taxon>
        <taxon>Streptococcaceae</taxon>
        <taxon>Streptococcus</taxon>
    </lineage>
</organism>
<dbReference type="Gene3D" id="1.20.1250.20">
    <property type="entry name" value="MFS general substrate transporter like domains"/>
    <property type="match status" value="1"/>
</dbReference>